<sequence length="65" mass="6958">MMALVRIIDVLVQYVKILGGRQQVPVIVRIAAWLGAIVLAVAGIGAAVTGLVLLYQYLETLPPTQ</sequence>
<evidence type="ECO:0000313" key="2">
    <source>
        <dbReference type="EMBL" id="MBS4101587.1"/>
    </source>
</evidence>
<keyword evidence="1" id="KW-1133">Transmembrane helix</keyword>
<dbReference type="Proteomes" id="UP000676853">
    <property type="component" value="Unassembled WGS sequence"/>
</dbReference>
<feature type="transmembrane region" description="Helical" evidence="1">
    <location>
        <begin position="30"/>
        <end position="58"/>
    </location>
</feature>
<protein>
    <submittedName>
        <fullName evidence="2">Uncharacterized protein</fullName>
    </submittedName>
</protein>
<accession>A0ABS5ND65</accession>
<comment type="caution">
    <text evidence="2">The sequence shown here is derived from an EMBL/GenBank/DDBJ whole genome shotgun (WGS) entry which is preliminary data.</text>
</comment>
<keyword evidence="1" id="KW-0812">Transmembrane</keyword>
<organism evidence="2 3">
    <name type="scientific">Tsukamurella paurometabola</name>
    <name type="common">Corynebacterium paurometabolum</name>
    <dbReference type="NCBI Taxonomy" id="2061"/>
    <lineage>
        <taxon>Bacteria</taxon>
        <taxon>Bacillati</taxon>
        <taxon>Actinomycetota</taxon>
        <taxon>Actinomycetes</taxon>
        <taxon>Mycobacteriales</taxon>
        <taxon>Tsukamurellaceae</taxon>
        <taxon>Tsukamurella</taxon>
    </lineage>
</organism>
<evidence type="ECO:0000256" key="1">
    <source>
        <dbReference type="SAM" id="Phobius"/>
    </source>
</evidence>
<dbReference type="EMBL" id="JAGXOE010000018">
    <property type="protein sequence ID" value="MBS4101587.1"/>
    <property type="molecule type" value="Genomic_DNA"/>
</dbReference>
<keyword evidence="3" id="KW-1185">Reference proteome</keyword>
<keyword evidence="1" id="KW-0472">Membrane</keyword>
<gene>
    <name evidence="2" type="ORF">KFZ73_10055</name>
</gene>
<proteinExistence type="predicted"/>
<name>A0ABS5ND65_TSUPA</name>
<reference evidence="2 3" key="1">
    <citation type="submission" date="2021-04" db="EMBL/GenBank/DDBJ databases">
        <title>Whole genome sequence analysis of a thiophenic sulfur metabolizing bacteria.</title>
        <authorList>
            <person name="Akhtar N."/>
            <person name="Akram J."/>
            <person name="Aslam A."/>
        </authorList>
    </citation>
    <scope>NUCLEOTIDE SEQUENCE [LARGE SCALE GENOMIC DNA]</scope>
    <source>
        <strain evidence="2 3">3OW</strain>
    </source>
</reference>
<evidence type="ECO:0000313" key="3">
    <source>
        <dbReference type="Proteomes" id="UP000676853"/>
    </source>
</evidence>